<evidence type="ECO:0000313" key="3">
    <source>
        <dbReference type="Proteomes" id="UP001319827"/>
    </source>
</evidence>
<dbReference type="RefSeq" id="WP_221251212.1">
    <property type="nucleotide sequence ID" value="NZ_AP024355.1"/>
</dbReference>
<gene>
    <name evidence="2" type="ORF">DESUT3_08340</name>
</gene>
<dbReference type="InterPro" id="IPR007390">
    <property type="entry name" value="Spore_V_R"/>
</dbReference>
<dbReference type="Pfam" id="PF04293">
    <property type="entry name" value="SpoVR"/>
    <property type="match status" value="1"/>
</dbReference>
<name>A0ABN6DUJ2_9BACT</name>
<dbReference type="Proteomes" id="UP001319827">
    <property type="component" value="Chromosome"/>
</dbReference>
<proteinExistence type="predicted"/>
<organism evidence="2 3">
    <name type="scientific">Desulfuromonas versatilis</name>
    <dbReference type="NCBI Taxonomy" id="2802975"/>
    <lineage>
        <taxon>Bacteria</taxon>
        <taxon>Pseudomonadati</taxon>
        <taxon>Thermodesulfobacteriota</taxon>
        <taxon>Desulfuromonadia</taxon>
        <taxon>Desulfuromonadales</taxon>
        <taxon>Desulfuromonadaceae</taxon>
        <taxon>Desulfuromonas</taxon>
    </lineage>
</organism>
<sequence length="543" mass="64516">MELIDQHTKNIMEGCKERARQAGLRFQDETLEYIVTNRDLLELSPKLMIPTLYDYWVHDVEVLKEKGRYELYPHNPYETVINTRPAISFYNDNNPDWLNVMIFYHVLAHIDFFQNNLYFRHTWDFDLTGQALSDKRLIAKLRSEKGRWVDYVIEFARAIDNLVDYHGELSAVHRPGVGVRSRRLDYYFDLFLQQVKKVKISEYVTEIERYNQCTREYREQAEQCFFAEVNARYPEFEAMFEKHRGGKPDGRKDLMQFLLEHSEFLNKDENKWMLSVIQVIRKTSLYFQPQIRTKFMNEGWASYWHEKLFLQDERIGGHEVDFARVHAGVTSLPRVGLNPYAIGMRLFQHLEEMADKGRLSNDYQRLLDADKRKTFDSKAMKGQQKIFEIRENLSDFTFINTYVDQDFVDRFRLFVVDRRLNEARMVWQYYVKSRKAGDYREMLLGSLYHPPVIRVDTGRTRDGTLCLVHRFEGKPLVREFIANTMMGIEFLWGGPVQLETSEVAGTATRPPSARERGEKEPEIAWRRVLYEMKDRKLTKLAIG</sequence>
<protein>
    <submittedName>
        <fullName evidence="2">SpoVR family protein</fullName>
    </submittedName>
</protein>
<reference evidence="2 3" key="2">
    <citation type="journal article" date="2021" name="Int. J. Syst. Evol. Microbiol.">
        <title>Isolation and Polyphasic Characterization of Desulfuromonas versatilis sp. Nov., an Electrogenic Bacteria Capable of Versatile Metabolism Isolated from a Graphene Oxide-Reducing Enrichment Culture.</title>
        <authorList>
            <person name="Xie L."/>
            <person name="Yoshida N."/>
            <person name="Ishii S."/>
            <person name="Meng L."/>
        </authorList>
    </citation>
    <scope>NUCLEOTIDE SEQUENCE [LARGE SCALE GENOMIC DNA]</scope>
    <source>
        <strain evidence="2 3">NIT-T3</strain>
    </source>
</reference>
<evidence type="ECO:0000259" key="1">
    <source>
        <dbReference type="Pfam" id="PF04293"/>
    </source>
</evidence>
<dbReference type="PANTHER" id="PTHR30029">
    <property type="entry name" value="STAGE V SPORULATION PROTEIN R"/>
    <property type="match status" value="1"/>
</dbReference>
<keyword evidence="3" id="KW-1185">Reference proteome</keyword>
<feature type="domain" description="SpoVR protein-like N-terminal" evidence="1">
    <location>
        <begin position="9"/>
        <end position="425"/>
    </location>
</feature>
<evidence type="ECO:0000313" key="2">
    <source>
        <dbReference type="EMBL" id="BCR03765.1"/>
    </source>
</evidence>
<reference evidence="2 3" key="1">
    <citation type="journal article" date="2016" name="C (Basel)">
        <title>Selective Growth of and Electricity Production by Marine Exoelectrogenic Bacteria in Self-Aggregated Hydrogel of Microbially Reduced Graphene Oxide.</title>
        <authorList>
            <person name="Yoshida N."/>
            <person name="Goto Y."/>
            <person name="Miyata Y."/>
        </authorList>
    </citation>
    <scope>NUCLEOTIDE SEQUENCE [LARGE SCALE GENOMIC DNA]</scope>
    <source>
        <strain evidence="2 3">NIT-T3</strain>
    </source>
</reference>
<dbReference type="InterPro" id="IPR056174">
    <property type="entry name" value="SpoVR_N"/>
</dbReference>
<dbReference type="EMBL" id="AP024355">
    <property type="protein sequence ID" value="BCR03765.1"/>
    <property type="molecule type" value="Genomic_DNA"/>
</dbReference>
<accession>A0ABN6DUJ2</accession>
<dbReference type="PANTHER" id="PTHR30029:SF2">
    <property type="entry name" value="STAGE V SPORULATION PROTEIN R"/>
    <property type="match status" value="1"/>
</dbReference>